<dbReference type="InterPro" id="IPR000030">
    <property type="entry name" value="PPE_dom"/>
</dbReference>
<dbReference type="Gene3D" id="1.20.1260.20">
    <property type="entry name" value="PPE superfamily"/>
    <property type="match status" value="1"/>
</dbReference>
<sequence length="397" mass="37707">MILDFSWLPPEINSARIFSGAGSSPLFVAAAAWDGLAADLAGSATSFQSVLTGLANGPWSGPASVSMAAAAAPYVAWLSAAAGQAELSAGQARAAALAFDAALAATVPPPAVAANRAALMALVATNFLGQNTPLIAATEFDYLEMWAQDVAAMVGYDAGATSVAAALTPFSVPPLELAGLGAIGGQVAAVGAQVNTQLAAMATAATGAVSPVLQGAAAGLPAMASAVPVETVLGAGQAVAMPASMLIGPLMQLGQTGATTAGTAGLYGAEAGGLAAADGALLAGDAASLEGVGGAGALGSGMAGELGKARLVGAMSVPPTWEGSVPRGITTSAMSGLGAMPSGTPAMAGHGGMGFMPMPMGMGGAAAGGPGGMLGRGGANPNVLTARPSVIPRTGVG</sequence>
<dbReference type="KEGG" id="mspg:F6B93_14900"/>
<protein>
    <submittedName>
        <fullName evidence="4">PPE domain-containing protein</fullName>
    </submittedName>
</protein>
<keyword evidence="5" id="KW-1185">Reference proteome</keyword>
<evidence type="ECO:0000313" key="5">
    <source>
        <dbReference type="Proteomes" id="UP000682202"/>
    </source>
</evidence>
<comment type="similarity">
    <text evidence="1">Belongs to the mycobacterial PPE family.</text>
</comment>
<dbReference type="PANTHER" id="PTHR46766">
    <property type="entry name" value="GLUTAMINE-RICH PROTEIN 2"/>
    <property type="match status" value="1"/>
</dbReference>
<evidence type="ECO:0000259" key="3">
    <source>
        <dbReference type="Pfam" id="PF12484"/>
    </source>
</evidence>
<dbReference type="Proteomes" id="UP000682202">
    <property type="component" value="Chromosome"/>
</dbReference>
<dbReference type="RefSeq" id="WP_211699515.1">
    <property type="nucleotide sequence ID" value="NZ_CP046600.1"/>
</dbReference>
<feature type="domain" description="PPE family C-terminal" evidence="3">
    <location>
        <begin position="304"/>
        <end position="393"/>
    </location>
</feature>
<dbReference type="SUPFAM" id="SSF140459">
    <property type="entry name" value="PE/PPE dimer-like"/>
    <property type="match status" value="1"/>
</dbReference>
<evidence type="ECO:0000259" key="2">
    <source>
        <dbReference type="Pfam" id="PF00823"/>
    </source>
</evidence>
<feature type="domain" description="PPE" evidence="2">
    <location>
        <begin position="4"/>
        <end position="168"/>
    </location>
</feature>
<evidence type="ECO:0000256" key="1">
    <source>
        <dbReference type="ARBA" id="ARBA00010652"/>
    </source>
</evidence>
<name>A0A975JYT6_9MYCO</name>
<dbReference type="GO" id="GO:0052572">
    <property type="term" value="P:response to host immune response"/>
    <property type="evidence" value="ECO:0007669"/>
    <property type="project" value="TreeGrafter"/>
</dbReference>
<gene>
    <name evidence="4" type="ORF">F6B93_14900</name>
</gene>
<evidence type="ECO:0000313" key="4">
    <source>
        <dbReference type="EMBL" id="QUR68197.1"/>
    </source>
</evidence>
<dbReference type="EMBL" id="CP046600">
    <property type="protein sequence ID" value="QUR68197.1"/>
    <property type="molecule type" value="Genomic_DNA"/>
</dbReference>
<organism evidence="4 5">
    <name type="scientific">Mycobacterium spongiae</name>
    <dbReference type="NCBI Taxonomy" id="886343"/>
    <lineage>
        <taxon>Bacteria</taxon>
        <taxon>Bacillati</taxon>
        <taxon>Actinomycetota</taxon>
        <taxon>Actinomycetes</taxon>
        <taxon>Mycobacteriales</taxon>
        <taxon>Mycobacteriaceae</taxon>
        <taxon>Mycobacterium</taxon>
    </lineage>
</organism>
<dbReference type="InterPro" id="IPR022171">
    <property type="entry name" value="PPE_C"/>
</dbReference>
<accession>A0A975JYT6</accession>
<dbReference type="PANTHER" id="PTHR46766:SF1">
    <property type="entry name" value="GLUTAMINE-RICH PROTEIN 2"/>
    <property type="match status" value="1"/>
</dbReference>
<reference evidence="4" key="1">
    <citation type="submission" date="2019-12" db="EMBL/GenBank/DDBJ databases">
        <title>Mycobacterium spongiae sp. nov.</title>
        <authorList>
            <person name="Stinear T."/>
        </authorList>
    </citation>
    <scope>NUCLEOTIDE SEQUENCE</scope>
    <source>
        <strain evidence="4">FSD4b-SM</strain>
    </source>
</reference>
<proteinExistence type="inferred from homology"/>
<dbReference type="FunFam" id="1.20.1260.20:FF:000001">
    <property type="entry name" value="PPE family protein PPE41"/>
    <property type="match status" value="1"/>
</dbReference>
<dbReference type="Pfam" id="PF00823">
    <property type="entry name" value="PPE"/>
    <property type="match status" value="1"/>
</dbReference>
<dbReference type="Pfam" id="PF12484">
    <property type="entry name" value="PPE-SVP"/>
    <property type="match status" value="1"/>
</dbReference>
<dbReference type="AlphaFoldDB" id="A0A975JYT6"/>
<dbReference type="InterPro" id="IPR038332">
    <property type="entry name" value="PPE_sf"/>
</dbReference>